<reference evidence="1 2" key="1">
    <citation type="submission" date="2012-12" db="EMBL/GenBank/DDBJ databases">
        <title>Genome assembly of Fulvivirga imtechensis AK7.</title>
        <authorList>
            <person name="Nupur N."/>
            <person name="Khatri I."/>
            <person name="Kumar R."/>
            <person name="Subramanian S."/>
            <person name="Pinnaka A."/>
        </authorList>
    </citation>
    <scope>NUCLEOTIDE SEQUENCE [LARGE SCALE GENOMIC DNA]</scope>
    <source>
        <strain evidence="1 2">AK7</strain>
    </source>
</reference>
<evidence type="ECO:0000313" key="2">
    <source>
        <dbReference type="Proteomes" id="UP000011135"/>
    </source>
</evidence>
<accession>L8JZV2</accession>
<protein>
    <submittedName>
        <fullName evidence="1">Uncharacterized protein</fullName>
    </submittedName>
</protein>
<comment type="caution">
    <text evidence="1">The sequence shown here is derived from an EMBL/GenBank/DDBJ whole genome shotgun (WGS) entry which is preliminary data.</text>
</comment>
<dbReference type="Proteomes" id="UP000011135">
    <property type="component" value="Unassembled WGS sequence"/>
</dbReference>
<dbReference type="STRING" id="1237149.C900_02082"/>
<organism evidence="1 2">
    <name type="scientific">Fulvivirga imtechensis AK7</name>
    <dbReference type="NCBI Taxonomy" id="1237149"/>
    <lineage>
        <taxon>Bacteria</taxon>
        <taxon>Pseudomonadati</taxon>
        <taxon>Bacteroidota</taxon>
        <taxon>Cytophagia</taxon>
        <taxon>Cytophagales</taxon>
        <taxon>Fulvivirgaceae</taxon>
        <taxon>Fulvivirga</taxon>
    </lineage>
</organism>
<gene>
    <name evidence="1" type="ORF">C900_02082</name>
</gene>
<keyword evidence="2" id="KW-1185">Reference proteome</keyword>
<dbReference type="EMBL" id="AMZN01000003">
    <property type="protein sequence ID" value="ELR73678.1"/>
    <property type="molecule type" value="Genomic_DNA"/>
</dbReference>
<dbReference type="AlphaFoldDB" id="L8JZV2"/>
<sequence>MEHPATGSGRMLLLSPAFRQVQADTAVGLAGVCSSTGESHFGPGCCLKYLL</sequence>
<name>L8JZV2_9BACT</name>
<evidence type="ECO:0000313" key="1">
    <source>
        <dbReference type="EMBL" id="ELR73678.1"/>
    </source>
</evidence>
<proteinExistence type="predicted"/>